<accession>A0A8T1K1J3</accession>
<evidence type="ECO:0000313" key="4">
    <source>
        <dbReference type="Proteomes" id="UP000736787"/>
    </source>
</evidence>
<dbReference type="EMBL" id="RCMK01000730">
    <property type="protein sequence ID" value="KAG2914458.1"/>
    <property type="molecule type" value="Genomic_DNA"/>
</dbReference>
<dbReference type="AlphaFoldDB" id="A0A8T1K1J3"/>
<gene>
    <name evidence="2" type="ORF">PC117_g18304</name>
    <name evidence="3" type="ORF">PC129_g15357</name>
</gene>
<dbReference type="Proteomes" id="UP000736787">
    <property type="component" value="Unassembled WGS sequence"/>
</dbReference>
<reference evidence="2" key="1">
    <citation type="submission" date="2018-10" db="EMBL/GenBank/DDBJ databases">
        <title>Effector identification in a new, highly contiguous assembly of the strawberry crown rot pathogen Phytophthora cactorum.</title>
        <authorList>
            <person name="Armitage A.D."/>
            <person name="Nellist C.F."/>
            <person name="Bates H."/>
            <person name="Vickerstaff R.J."/>
            <person name="Harrison R.J."/>
        </authorList>
    </citation>
    <scope>NUCLEOTIDE SEQUENCE</scope>
    <source>
        <strain evidence="2">4040</strain>
        <strain evidence="3">P421</strain>
    </source>
</reference>
<dbReference type="EMBL" id="RCMV01000705">
    <property type="protein sequence ID" value="KAG3213713.1"/>
    <property type="molecule type" value="Genomic_DNA"/>
</dbReference>
<protein>
    <submittedName>
        <fullName evidence="2">Uncharacterized protein</fullName>
    </submittedName>
</protein>
<feature type="compositionally biased region" description="Polar residues" evidence="1">
    <location>
        <begin position="16"/>
        <end position="27"/>
    </location>
</feature>
<organism evidence="2 4">
    <name type="scientific">Phytophthora cactorum</name>
    <dbReference type="NCBI Taxonomy" id="29920"/>
    <lineage>
        <taxon>Eukaryota</taxon>
        <taxon>Sar</taxon>
        <taxon>Stramenopiles</taxon>
        <taxon>Oomycota</taxon>
        <taxon>Peronosporomycetes</taxon>
        <taxon>Peronosporales</taxon>
        <taxon>Peronosporaceae</taxon>
        <taxon>Phytophthora</taxon>
    </lineage>
</organism>
<sequence length="86" mass="9174">MGRLRPTASAGAHTMSYRQSTSDEQPTSASGLVPVVVSVSTSGHSSAGKRRSSVGILANPMFWYLWYPTVDFLKFVTVVLTALGTP</sequence>
<dbReference type="Proteomes" id="UP000760860">
    <property type="component" value="Unassembled WGS sequence"/>
</dbReference>
<evidence type="ECO:0000256" key="1">
    <source>
        <dbReference type="SAM" id="MobiDB-lite"/>
    </source>
</evidence>
<evidence type="ECO:0000313" key="3">
    <source>
        <dbReference type="EMBL" id="KAG3213713.1"/>
    </source>
</evidence>
<proteinExistence type="predicted"/>
<evidence type="ECO:0000313" key="2">
    <source>
        <dbReference type="EMBL" id="KAG2914458.1"/>
    </source>
</evidence>
<name>A0A8T1K1J3_9STRA</name>
<comment type="caution">
    <text evidence="2">The sequence shown here is derived from an EMBL/GenBank/DDBJ whole genome shotgun (WGS) entry which is preliminary data.</text>
</comment>
<feature type="region of interest" description="Disordered" evidence="1">
    <location>
        <begin position="1"/>
        <end position="30"/>
    </location>
</feature>